<keyword evidence="9" id="KW-1185">Reference proteome</keyword>
<dbReference type="FunFam" id="1.10.510.10:FF:000040">
    <property type="entry name" value="Mitogen-activated protein kinase"/>
    <property type="match status" value="1"/>
</dbReference>
<feature type="binding site" evidence="6">
    <location>
        <position position="172"/>
    </location>
    <ligand>
        <name>ATP</name>
        <dbReference type="ChEBI" id="CHEBI:30616"/>
    </ligand>
</feature>
<keyword evidence="5 6" id="KW-0067">ATP-binding</keyword>
<dbReference type="PROSITE" id="PS50011">
    <property type="entry name" value="PROTEIN_KINASE_DOM"/>
    <property type="match status" value="1"/>
</dbReference>
<dbReference type="GO" id="GO:0005524">
    <property type="term" value="F:ATP binding"/>
    <property type="evidence" value="ECO:0007669"/>
    <property type="project" value="UniProtKB-UniRule"/>
</dbReference>
<dbReference type="InterPro" id="IPR008271">
    <property type="entry name" value="Ser/Thr_kinase_AS"/>
</dbReference>
<dbReference type="Proteomes" id="UP001174909">
    <property type="component" value="Unassembled WGS sequence"/>
</dbReference>
<evidence type="ECO:0000313" key="9">
    <source>
        <dbReference type="Proteomes" id="UP001174909"/>
    </source>
</evidence>
<feature type="domain" description="Protein kinase" evidence="7">
    <location>
        <begin position="143"/>
        <end position="432"/>
    </location>
</feature>
<sequence>MVSVQHPAAAAAFWPAGGAHSHVFAAFPAVASAHQVGSLVPHWHHHHQHLPNVSGSCVSVSSHALAHHHLHHGPTPVGTAGDGGLGSLGQALASSAAAFLAPQPPPPMVAPLTHPHHVLMSPRSFAAGRTVLSLPSQQPVTTVNPEQPIGYGSFGVVWSVVNSRTGQRAALKKIPSIHQSLLGCIRTFREVKILCELDNENLLSATDLIQPPVLEHFTDVYIMSPLMESDLHQIIVSAQQLTEDHVKVFVYQVLRGLKYLHSAGVIHRDLKPGNLLVNSNCLLKICDFGFARAIEPDRNTPMTLEVVTQYYRAPELLAGCKHYDTAIDMWSVGCIFAELLGRRILFEASNPTAQLEMITDILGAPSREDVAHVTSRHAVKNLLSQAKPRALSKLYALSPTVSHGAVHLLSQMLVFNPSKRISCVDALDHPYLEDGRMRYHTFLCSCCHGSGAASRQYCTDLEPLASKRFDPSYERELTTLFKAKAELHYYIRMVHPHRPQVFINPNSEQFQRFQSCLPGVPAASPARP</sequence>
<keyword evidence="3 6" id="KW-0547">Nucleotide-binding</keyword>
<dbReference type="PANTHER" id="PTHR24055">
    <property type="entry name" value="MITOGEN-ACTIVATED PROTEIN KINASE"/>
    <property type="match status" value="1"/>
</dbReference>
<dbReference type="SMART" id="SM00220">
    <property type="entry name" value="S_TKc"/>
    <property type="match status" value="1"/>
</dbReference>
<dbReference type="Pfam" id="PF00069">
    <property type="entry name" value="Pkinase"/>
    <property type="match status" value="1"/>
</dbReference>
<evidence type="ECO:0000256" key="6">
    <source>
        <dbReference type="PROSITE-ProRule" id="PRU10141"/>
    </source>
</evidence>
<dbReference type="PROSITE" id="PS00107">
    <property type="entry name" value="PROTEIN_KINASE_ATP"/>
    <property type="match status" value="1"/>
</dbReference>
<evidence type="ECO:0000256" key="3">
    <source>
        <dbReference type="ARBA" id="ARBA00022741"/>
    </source>
</evidence>
<evidence type="ECO:0000259" key="7">
    <source>
        <dbReference type="PROSITE" id="PS50011"/>
    </source>
</evidence>
<name>A0AA35WBE2_GEOBA</name>
<dbReference type="Gene3D" id="1.10.510.10">
    <property type="entry name" value="Transferase(Phosphotransferase) domain 1"/>
    <property type="match status" value="1"/>
</dbReference>
<gene>
    <name evidence="8" type="ORF">GBAR_LOCUS9436</name>
</gene>
<reference evidence="8" key="1">
    <citation type="submission" date="2023-03" db="EMBL/GenBank/DDBJ databases">
        <authorList>
            <person name="Steffen K."/>
            <person name="Cardenas P."/>
        </authorList>
    </citation>
    <scope>NUCLEOTIDE SEQUENCE</scope>
</reference>
<dbReference type="InterPro" id="IPR017441">
    <property type="entry name" value="Protein_kinase_ATP_BS"/>
</dbReference>
<dbReference type="SUPFAM" id="SSF56112">
    <property type="entry name" value="Protein kinase-like (PK-like)"/>
    <property type="match status" value="1"/>
</dbReference>
<protein>
    <submittedName>
        <fullName evidence="8">Serine/threonine-protein kinase NLK2</fullName>
    </submittedName>
</protein>
<evidence type="ECO:0000256" key="5">
    <source>
        <dbReference type="ARBA" id="ARBA00022840"/>
    </source>
</evidence>
<accession>A0AA35WBE2</accession>
<keyword evidence="1" id="KW-0723">Serine/threonine-protein kinase</keyword>
<evidence type="ECO:0000256" key="1">
    <source>
        <dbReference type="ARBA" id="ARBA00022527"/>
    </source>
</evidence>
<proteinExistence type="predicted"/>
<keyword evidence="4 8" id="KW-0418">Kinase</keyword>
<dbReference type="AlphaFoldDB" id="A0AA35WBE2"/>
<dbReference type="GO" id="GO:0004674">
    <property type="term" value="F:protein serine/threonine kinase activity"/>
    <property type="evidence" value="ECO:0007669"/>
    <property type="project" value="UniProtKB-KW"/>
</dbReference>
<dbReference type="InterPro" id="IPR000719">
    <property type="entry name" value="Prot_kinase_dom"/>
</dbReference>
<dbReference type="InterPro" id="IPR011009">
    <property type="entry name" value="Kinase-like_dom_sf"/>
</dbReference>
<organism evidence="8 9">
    <name type="scientific">Geodia barretti</name>
    <name type="common">Barrett's horny sponge</name>
    <dbReference type="NCBI Taxonomy" id="519541"/>
    <lineage>
        <taxon>Eukaryota</taxon>
        <taxon>Metazoa</taxon>
        <taxon>Porifera</taxon>
        <taxon>Demospongiae</taxon>
        <taxon>Heteroscleromorpha</taxon>
        <taxon>Tetractinellida</taxon>
        <taxon>Astrophorina</taxon>
        <taxon>Geodiidae</taxon>
        <taxon>Geodia</taxon>
    </lineage>
</organism>
<dbReference type="PROSITE" id="PS00108">
    <property type="entry name" value="PROTEIN_KINASE_ST"/>
    <property type="match status" value="1"/>
</dbReference>
<dbReference type="Gene3D" id="3.30.200.20">
    <property type="entry name" value="Phosphorylase Kinase, domain 1"/>
    <property type="match status" value="1"/>
</dbReference>
<evidence type="ECO:0000256" key="2">
    <source>
        <dbReference type="ARBA" id="ARBA00022679"/>
    </source>
</evidence>
<comment type="caution">
    <text evidence="8">The sequence shown here is derived from an EMBL/GenBank/DDBJ whole genome shotgun (WGS) entry which is preliminary data.</text>
</comment>
<evidence type="ECO:0000256" key="4">
    <source>
        <dbReference type="ARBA" id="ARBA00022777"/>
    </source>
</evidence>
<dbReference type="InterPro" id="IPR050117">
    <property type="entry name" value="MAPK"/>
</dbReference>
<keyword evidence="2" id="KW-0808">Transferase</keyword>
<dbReference type="EMBL" id="CASHTH010001425">
    <property type="protein sequence ID" value="CAI8015158.1"/>
    <property type="molecule type" value="Genomic_DNA"/>
</dbReference>
<evidence type="ECO:0000313" key="8">
    <source>
        <dbReference type="EMBL" id="CAI8015158.1"/>
    </source>
</evidence>